<evidence type="ECO:0000256" key="1">
    <source>
        <dbReference type="PROSITE-ProRule" id="PRU00169"/>
    </source>
</evidence>
<dbReference type="PROSITE" id="PS50930">
    <property type="entry name" value="HTH_LYTTR"/>
    <property type="match status" value="1"/>
</dbReference>
<evidence type="ECO:0000313" key="5">
    <source>
        <dbReference type="Proteomes" id="UP001310386"/>
    </source>
</evidence>
<dbReference type="RefSeq" id="WP_371753714.1">
    <property type="nucleotide sequence ID" value="NZ_JAYJLD010000009.1"/>
</dbReference>
<evidence type="ECO:0000259" key="2">
    <source>
        <dbReference type="PROSITE" id="PS50110"/>
    </source>
</evidence>
<organism evidence="4 5">
    <name type="scientific">Ferviditalea candida</name>
    <dbReference type="NCBI Taxonomy" id="3108399"/>
    <lineage>
        <taxon>Bacteria</taxon>
        <taxon>Bacillati</taxon>
        <taxon>Bacillota</taxon>
        <taxon>Bacilli</taxon>
        <taxon>Bacillales</taxon>
        <taxon>Paenibacillaceae</taxon>
        <taxon>Ferviditalea</taxon>
    </lineage>
</organism>
<dbReference type="InterPro" id="IPR046947">
    <property type="entry name" value="LytR-like"/>
</dbReference>
<protein>
    <submittedName>
        <fullName evidence="4">LytTR family DNA-binding domain-containing protein</fullName>
    </submittedName>
</protein>
<comment type="caution">
    <text evidence="4">The sequence shown here is derived from an EMBL/GenBank/DDBJ whole genome shotgun (WGS) entry which is preliminary data.</text>
</comment>
<dbReference type="InterPro" id="IPR001789">
    <property type="entry name" value="Sig_transdc_resp-reg_receiver"/>
</dbReference>
<dbReference type="InterPro" id="IPR011006">
    <property type="entry name" value="CheY-like_superfamily"/>
</dbReference>
<dbReference type="SMART" id="SM00850">
    <property type="entry name" value="LytTR"/>
    <property type="match status" value="1"/>
</dbReference>
<dbReference type="Pfam" id="PF04397">
    <property type="entry name" value="LytTR"/>
    <property type="match status" value="1"/>
</dbReference>
<dbReference type="InterPro" id="IPR007492">
    <property type="entry name" value="LytTR_DNA-bd_dom"/>
</dbReference>
<dbReference type="Gene3D" id="3.40.50.2300">
    <property type="match status" value="1"/>
</dbReference>
<keyword evidence="4" id="KW-0238">DNA-binding</keyword>
<dbReference type="Pfam" id="PF00072">
    <property type="entry name" value="Response_reg"/>
    <property type="match status" value="1"/>
</dbReference>
<dbReference type="CDD" id="cd17532">
    <property type="entry name" value="REC_LytTR_AlgR-like"/>
    <property type="match status" value="1"/>
</dbReference>
<evidence type="ECO:0000313" key="4">
    <source>
        <dbReference type="EMBL" id="MEB3101592.1"/>
    </source>
</evidence>
<dbReference type="PROSITE" id="PS50110">
    <property type="entry name" value="RESPONSE_REGULATORY"/>
    <property type="match status" value="1"/>
</dbReference>
<reference evidence="4" key="1">
    <citation type="submission" date="2023-12" db="EMBL/GenBank/DDBJ databases">
        <title>Fervidustalea candida gen. nov., sp. nov., a novel member of the family Paenibacillaceae isolated from a geothermal area.</title>
        <authorList>
            <person name="Li W.-J."/>
            <person name="Jiao J.-Y."/>
            <person name="Chen Y."/>
        </authorList>
    </citation>
    <scope>NUCLEOTIDE SEQUENCE</scope>
    <source>
        <strain evidence="4">SYSU GA230002</strain>
    </source>
</reference>
<keyword evidence="5" id="KW-1185">Reference proteome</keyword>
<dbReference type="PANTHER" id="PTHR37299">
    <property type="entry name" value="TRANSCRIPTIONAL REGULATOR-RELATED"/>
    <property type="match status" value="1"/>
</dbReference>
<feature type="modified residue" description="4-aspartylphosphate" evidence="1">
    <location>
        <position position="55"/>
    </location>
</feature>
<dbReference type="SUPFAM" id="SSF52172">
    <property type="entry name" value="CheY-like"/>
    <property type="match status" value="1"/>
</dbReference>
<dbReference type="GO" id="GO:0003677">
    <property type="term" value="F:DNA binding"/>
    <property type="evidence" value="ECO:0007669"/>
    <property type="project" value="UniProtKB-KW"/>
</dbReference>
<dbReference type="EMBL" id="JAYJLD010000009">
    <property type="protein sequence ID" value="MEB3101592.1"/>
    <property type="molecule type" value="Genomic_DNA"/>
</dbReference>
<proteinExistence type="predicted"/>
<keyword evidence="1" id="KW-0597">Phosphoprotein</keyword>
<dbReference type="PANTHER" id="PTHR37299:SF1">
    <property type="entry name" value="STAGE 0 SPORULATION PROTEIN A HOMOLOG"/>
    <property type="match status" value="1"/>
</dbReference>
<dbReference type="SMART" id="SM00448">
    <property type="entry name" value="REC"/>
    <property type="match status" value="1"/>
</dbReference>
<dbReference type="Proteomes" id="UP001310386">
    <property type="component" value="Unassembled WGS sequence"/>
</dbReference>
<gene>
    <name evidence="4" type="ORF">VF724_07940</name>
</gene>
<evidence type="ECO:0000259" key="3">
    <source>
        <dbReference type="PROSITE" id="PS50930"/>
    </source>
</evidence>
<sequence>MSIRVMVAEDERLAREELVYLLEQEDGIEILPQANNGRELLQYIEQFEPDVIFVDIQMPEISGLQAARMLSSRKNPPMIVFTTAHEDYAVEAFGLNALDYLLKPYDHHRLKETINRIRSRMLPKAKTDEALSPKASNGRMQGTPGRFTKLVIDDGSRKILIDPAAILYAERDERSVHIHTTDQKYSTKMTLQQLEERLHEYPFFRPHRSYLVNLNMILELVPWFNGAYNVILKDHQRTQIPVSRSSVKDLLDLLES</sequence>
<feature type="domain" description="HTH LytTR-type" evidence="3">
    <location>
        <begin position="150"/>
        <end position="256"/>
    </location>
</feature>
<accession>A0ABU5ZGG6</accession>
<name>A0ABU5ZGG6_9BACL</name>
<feature type="domain" description="Response regulatory" evidence="2">
    <location>
        <begin position="4"/>
        <end position="118"/>
    </location>
</feature>
<dbReference type="Gene3D" id="2.40.50.1020">
    <property type="entry name" value="LytTr DNA-binding domain"/>
    <property type="match status" value="1"/>
</dbReference>